<keyword evidence="3" id="KW-1185">Reference proteome</keyword>
<evidence type="ECO:0000313" key="2">
    <source>
        <dbReference type="EMBL" id="SMX53846.1"/>
    </source>
</evidence>
<dbReference type="EMBL" id="LT859958">
    <property type="protein sequence ID" value="SMX53846.1"/>
    <property type="molecule type" value="Genomic_DNA"/>
</dbReference>
<dbReference type="EC" id="2.7.1.48" evidence="2"/>
<accession>A0A1Y6K2Q6</accession>
<keyword evidence="2" id="KW-0808">Transferase</keyword>
<sequence>MDNHHTDQSFVDLLYQRMVAVNAAIAEMEVFEFGYGLETLEPEDGWQSVALEPCVDIERRIKDSAFFYSIALRPMANGKPVMDAQVRALTQTLMVGLATGFYTPEWVRQYFTFDVRGFYFFVRTHYYTDEIISRLGGAPYRQFEPKQKLFEARHAISYREFMEANAEIDRCFMDLVMTLVDILGRPVIIAIAGQTGAGKTEITARLTEYFVSAGQRVTTVEIDHFLLDRDYREARGIDSLGMKALHGDLFKSCLQEVLLGRRVITPSYDFISAMSSHDEMGRRRPGSQEQVIEPAEIIFMEGNFPFIDAEVAKLIGIKAMYLTDDDIRLKRKWRRDMDYRKKYERTYFLNRYFREQFIMLEQVYRPQMAHCDLLVDTTAAALWAIPALQNQLNGRF</sequence>
<dbReference type="RefSeq" id="WP_087861760.1">
    <property type="nucleotide sequence ID" value="NZ_LT859958.1"/>
</dbReference>
<dbReference type="PRINTS" id="PR00988">
    <property type="entry name" value="URIDINKINASE"/>
</dbReference>
<dbReference type="GO" id="GO:0004849">
    <property type="term" value="F:uridine kinase activity"/>
    <property type="evidence" value="ECO:0007669"/>
    <property type="project" value="UniProtKB-EC"/>
</dbReference>
<dbReference type="KEGG" id="abat:CFX1CAM_0781"/>
<dbReference type="InterPro" id="IPR027417">
    <property type="entry name" value="P-loop_NTPase"/>
</dbReference>
<gene>
    <name evidence="2" type="ORF">CFX1CAM_0781</name>
</gene>
<feature type="domain" description="Phosphoribulokinase/uridine kinase" evidence="1">
    <location>
        <begin position="188"/>
        <end position="376"/>
    </location>
</feature>
<dbReference type="Proteomes" id="UP000195514">
    <property type="component" value="Chromosome I"/>
</dbReference>
<protein>
    <submittedName>
        <fullName evidence="2">Putative Uridine kinase</fullName>
        <ecNumber evidence="2">2.7.1.48</ecNumber>
    </submittedName>
</protein>
<reference evidence="3" key="1">
    <citation type="submission" date="2017-05" db="EMBL/GenBank/DDBJ databases">
        <authorList>
            <person name="Kirkegaard R."/>
            <person name="Mcilroy J S."/>
        </authorList>
    </citation>
    <scope>NUCLEOTIDE SEQUENCE [LARGE SCALE GENOMIC DNA]</scope>
</reference>
<dbReference type="OrthoDB" id="9777642at2"/>
<dbReference type="AlphaFoldDB" id="A0A1Y6K2Q6"/>
<dbReference type="InterPro" id="IPR006083">
    <property type="entry name" value="PRK/URK"/>
</dbReference>
<dbReference type="GO" id="GO:0005524">
    <property type="term" value="F:ATP binding"/>
    <property type="evidence" value="ECO:0007669"/>
    <property type="project" value="InterPro"/>
</dbReference>
<dbReference type="Pfam" id="PF00485">
    <property type="entry name" value="PRK"/>
    <property type="match status" value="1"/>
</dbReference>
<keyword evidence="2" id="KW-0418">Kinase</keyword>
<dbReference type="SUPFAM" id="SSF52540">
    <property type="entry name" value="P-loop containing nucleoside triphosphate hydrolases"/>
    <property type="match status" value="1"/>
</dbReference>
<dbReference type="Gene3D" id="3.40.50.300">
    <property type="entry name" value="P-loop containing nucleotide triphosphate hydrolases"/>
    <property type="match status" value="1"/>
</dbReference>
<dbReference type="PANTHER" id="PTHR10285">
    <property type="entry name" value="URIDINE KINASE"/>
    <property type="match status" value="1"/>
</dbReference>
<evidence type="ECO:0000259" key="1">
    <source>
        <dbReference type="Pfam" id="PF00485"/>
    </source>
</evidence>
<name>A0A1Y6K2Q6_9CHLR</name>
<organism evidence="2 3">
    <name type="scientific">Candidatus Brevifilum fermentans</name>
    <dbReference type="NCBI Taxonomy" id="1986204"/>
    <lineage>
        <taxon>Bacteria</taxon>
        <taxon>Bacillati</taxon>
        <taxon>Chloroflexota</taxon>
        <taxon>Anaerolineae</taxon>
        <taxon>Anaerolineales</taxon>
        <taxon>Anaerolineaceae</taxon>
        <taxon>Candidatus Brevifilum</taxon>
    </lineage>
</organism>
<evidence type="ECO:0000313" key="3">
    <source>
        <dbReference type="Proteomes" id="UP000195514"/>
    </source>
</evidence>
<proteinExistence type="predicted"/>